<protein>
    <submittedName>
        <fullName evidence="1">Uncharacterized protein</fullName>
    </submittedName>
</protein>
<dbReference type="AlphaFoldDB" id="A0A0E9RQB7"/>
<proteinExistence type="predicted"/>
<reference evidence="1" key="1">
    <citation type="submission" date="2014-11" db="EMBL/GenBank/DDBJ databases">
        <authorList>
            <person name="Amaro Gonzalez C."/>
        </authorList>
    </citation>
    <scope>NUCLEOTIDE SEQUENCE</scope>
</reference>
<evidence type="ECO:0000313" key="1">
    <source>
        <dbReference type="EMBL" id="JAH30548.1"/>
    </source>
</evidence>
<dbReference type="EMBL" id="GBXM01078029">
    <property type="protein sequence ID" value="JAH30548.1"/>
    <property type="molecule type" value="Transcribed_RNA"/>
</dbReference>
<name>A0A0E9RQB7_ANGAN</name>
<reference evidence="1" key="2">
    <citation type="journal article" date="2015" name="Fish Shellfish Immunol.">
        <title>Early steps in the European eel (Anguilla anguilla)-Vibrio vulnificus interaction in the gills: Role of the RtxA13 toxin.</title>
        <authorList>
            <person name="Callol A."/>
            <person name="Pajuelo D."/>
            <person name="Ebbesson L."/>
            <person name="Teles M."/>
            <person name="MacKenzie S."/>
            <person name="Amaro C."/>
        </authorList>
    </citation>
    <scope>NUCLEOTIDE SEQUENCE</scope>
</reference>
<organism evidence="1">
    <name type="scientific">Anguilla anguilla</name>
    <name type="common">European freshwater eel</name>
    <name type="synonym">Muraena anguilla</name>
    <dbReference type="NCBI Taxonomy" id="7936"/>
    <lineage>
        <taxon>Eukaryota</taxon>
        <taxon>Metazoa</taxon>
        <taxon>Chordata</taxon>
        <taxon>Craniata</taxon>
        <taxon>Vertebrata</taxon>
        <taxon>Euteleostomi</taxon>
        <taxon>Actinopterygii</taxon>
        <taxon>Neopterygii</taxon>
        <taxon>Teleostei</taxon>
        <taxon>Anguilliformes</taxon>
        <taxon>Anguillidae</taxon>
        <taxon>Anguilla</taxon>
    </lineage>
</organism>
<accession>A0A0E9RQB7</accession>
<sequence>MCILQSTVNSSIKCKTSVCRRSMHANAYLMNLCCCVF</sequence>